<organism evidence="4 5">
    <name type="scientific">Veronia pacifica</name>
    <dbReference type="NCBI Taxonomy" id="1080227"/>
    <lineage>
        <taxon>Bacteria</taxon>
        <taxon>Pseudomonadati</taxon>
        <taxon>Pseudomonadota</taxon>
        <taxon>Gammaproteobacteria</taxon>
        <taxon>Vibrionales</taxon>
        <taxon>Vibrionaceae</taxon>
        <taxon>Veronia</taxon>
    </lineage>
</organism>
<dbReference type="Proteomes" id="UP000094936">
    <property type="component" value="Unassembled WGS sequence"/>
</dbReference>
<comment type="caution">
    <text evidence="4">The sequence shown here is derived from an EMBL/GenBank/DDBJ whole genome shotgun (WGS) entry which is preliminary data.</text>
</comment>
<accession>A0A1C3ELK3</accession>
<dbReference type="EMBL" id="LYBM01000010">
    <property type="protein sequence ID" value="ODA34100.1"/>
    <property type="molecule type" value="Genomic_DNA"/>
</dbReference>
<keyword evidence="5" id="KW-1185">Reference proteome</keyword>
<feature type="chain" id="PRO_5008673200" evidence="2">
    <location>
        <begin position="19"/>
        <end position="184"/>
    </location>
</feature>
<dbReference type="PANTHER" id="PTHR34606">
    <property type="entry name" value="BON DOMAIN-CONTAINING PROTEIN"/>
    <property type="match status" value="1"/>
</dbReference>
<dbReference type="RefSeq" id="WP_068900782.1">
    <property type="nucleotide sequence ID" value="NZ_JBHUIF010000019.1"/>
</dbReference>
<proteinExistence type="predicted"/>
<feature type="domain" description="BON" evidence="3">
    <location>
        <begin position="110"/>
        <end position="180"/>
    </location>
</feature>
<dbReference type="OrthoDB" id="9783990at2"/>
<protein>
    <submittedName>
        <fullName evidence="4">Hemolysin</fullName>
    </submittedName>
</protein>
<dbReference type="AlphaFoldDB" id="A0A1C3ELK3"/>
<evidence type="ECO:0000259" key="3">
    <source>
        <dbReference type="PROSITE" id="PS50914"/>
    </source>
</evidence>
<dbReference type="InterPro" id="IPR007055">
    <property type="entry name" value="BON_dom"/>
</dbReference>
<dbReference type="InterPro" id="IPR014004">
    <property type="entry name" value="Transpt-assoc_nodulatn_dom_bac"/>
</dbReference>
<keyword evidence="1 2" id="KW-0732">Signal</keyword>
<dbReference type="PROSITE" id="PS51257">
    <property type="entry name" value="PROKAR_LIPOPROTEIN"/>
    <property type="match status" value="1"/>
</dbReference>
<evidence type="ECO:0000256" key="1">
    <source>
        <dbReference type="ARBA" id="ARBA00022729"/>
    </source>
</evidence>
<sequence length="184" mass="20397">MRLHLVFLIVLATLSGCSAIYTKDTRSSSIEWNDSKVVIGIAGIVNKAPFKGQIRANAVSYEGNVLIVGQAVNDEIRQQFIAKVKKLNNVGQVFDKLRVRPLLTLQEISKDTWITTKVKSSLIASKKLNDIYIQVLTEDGEVFLMGYVSNQQADMATEIARNISGVKRVIKGFNYVEDSATSED</sequence>
<evidence type="ECO:0000313" key="4">
    <source>
        <dbReference type="EMBL" id="ODA34100.1"/>
    </source>
</evidence>
<evidence type="ECO:0000313" key="5">
    <source>
        <dbReference type="Proteomes" id="UP000094936"/>
    </source>
</evidence>
<gene>
    <name evidence="4" type="ORF">A8L45_07420</name>
</gene>
<feature type="signal peptide" evidence="2">
    <location>
        <begin position="1"/>
        <end position="18"/>
    </location>
</feature>
<dbReference type="SMART" id="SM00749">
    <property type="entry name" value="BON"/>
    <property type="match status" value="1"/>
</dbReference>
<dbReference type="Pfam" id="PF04972">
    <property type="entry name" value="BON"/>
    <property type="match status" value="2"/>
</dbReference>
<evidence type="ECO:0000256" key="2">
    <source>
        <dbReference type="SAM" id="SignalP"/>
    </source>
</evidence>
<dbReference type="Gene3D" id="3.30.1340.30">
    <property type="match status" value="1"/>
</dbReference>
<name>A0A1C3ELK3_9GAMM</name>
<reference evidence="4 5" key="1">
    <citation type="submission" date="2016-05" db="EMBL/GenBank/DDBJ databases">
        <title>Genomic Taxonomy of the Vibrionaceae.</title>
        <authorList>
            <person name="Gomez-Gil B."/>
            <person name="Enciso-Ibarra J."/>
        </authorList>
    </citation>
    <scope>NUCLEOTIDE SEQUENCE [LARGE SCALE GENOMIC DNA]</scope>
    <source>
        <strain evidence="4 5">CAIM 1920</strain>
    </source>
</reference>
<dbReference type="InterPro" id="IPR051686">
    <property type="entry name" value="Lipoprotein_DolP"/>
</dbReference>
<dbReference type="PROSITE" id="PS50914">
    <property type="entry name" value="BON"/>
    <property type="match status" value="1"/>
</dbReference>
<dbReference type="PANTHER" id="PTHR34606:SF4">
    <property type="entry name" value="OUTER MEMBRANE LIPOPROTEIN DOLP"/>
    <property type="match status" value="1"/>
</dbReference>
<dbReference type="STRING" id="1080227.A8L45_07420"/>